<feature type="domain" description="Cilia- and flagella-associated protein 69 ARM repeats" evidence="1">
    <location>
        <begin position="25"/>
        <end position="740"/>
    </location>
</feature>
<dbReference type="PANTHER" id="PTHR14716:SF0">
    <property type="entry name" value="CILIA- AND FLAGELLA-ASSOCIATED PROTEIN 69"/>
    <property type="match status" value="1"/>
</dbReference>
<dbReference type="Proteomes" id="UP001153737">
    <property type="component" value="Chromosome 9"/>
</dbReference>
<gene>
    <name evidence="2" type="ORF">PHAECO_LOCUS12986</name>
</gene>
<dbReference type="GO" id="GO:1902093">
    <property type="term" value="P:positive regulation of flagellated sperm motility"/>
    <property type="evidence" value="ECO:0007669"/>
    <property type="project" value="TreeGrafter"/>
</dbReference>
<name>A0A9P0DYN6_PHACE</name>
<dbReference type="InterPro" id="IPR048732">
    <property type="entry name" value="CFA69"/>
</dbReference>
<dbReference type="OrthoDB" id="191673at2759"/>
<proteinExistence type="predicted"/>
<dbReference type="Pfam" id="PF21049">
    <property type="entry name" value="CFA69_ARM_rpt"/>
    <property type="match status" value="1"/>
</dbReference>
<dbReference type="InterPro" id="IPR011989">
    <property type="entry name" value="ARM-like"/>
</dbReference>
<dbReference type="InterPro" id="IPR016024">
    <property type="entry name" value="ARM-type_fold"/>
</dbReference>
<dbReference type="InterPro" id="IPR048733">
    <property type="entry name" value="CFA69_ARM_dom"/>
</dbReference>
<dbReference type="GO" id="GO:0097730">
    <property type="term" value="C:non-motile cilium"/>
    <property type="evidence" value="ECO:0007669"/>
    <property type="project" value="TreeGrafter"/>
</dbReference>
<dbReference type="GO" id="GO:0097225">
    <property type="term" value="C:sperm midpiece"/>
    <property type="evidence" value="ECO:0007669"/>
    <property type="project" value="TreeGrafter"/>
</dbReference>
<organism evidence="2 3">
    <name type="scientific">Phaedon cochleariae</name>
    <name type="common">Mustard beetle</name>
    <dbReference type="NCBI Taxonomy" id="80249"/>
    <lineage>
        <taxon>Eukaryota</taxon>
        <taxon>Metazoa</taxon>
        <taxon>Ecdysozoa</taxon>
        <taxon>Arthropoda</taxon>
        <taxon>Hexapoda</taxon>
        <taxon>Insecta</taxon>
        <taxon>Pterygota</taxon>
        <taxon>Neoptera</taxon>
        <taxon>Endopterygota</taxon>
        <taxon>Coleoptera</taxon>
        <taxon>Polyphaga</taxon>
        <taxon>Cucujiformia</taxon>
        <taxon>Chrysomeloidea</taxon>
        <taxon>Chrysomelidae</taxon>
        <taxon>Chrysomelinae</taxon>
        <taxon>Chrysomelini</taxon>
        <taxon>Phaedon</taxon>
    </lineage>
</organism>
<evidence type="ECO:0000313" key="3">
    <source>
        <dbReference type="Proteomes" id="UP001153737"/>
    </source>
</evidence>
<evidence type="ECO:0000259" key="1">
    <source>
        <dbReference type="Pfam" id="PF21049"/>
    </source>
</evidence>
<dbReference type="EMBL" id="OU896715">
    <property type="protein sequence ID" value="CAH1183533.1"/>
    <property type="molecule type" value="Genomic_DNA"/>
</dbReference>
<dbReference type="SUPFAM" id="SSF48371">
    <property type="entry name" value="ARM repeat"/>
    <property type="match status" value="1"/>
</dbReference>
<reference evidence="2" key="1">
    <citation type="submission" date="2022-01" db="EMBL/GenBank/DDBJ databases">
        <authorList>
            <person name="King R."/>
        </authorList>
    </citation>
    <scope>NUCLEOTIDE SEQUENCE</scope>
</reference>
<dbReference type="Gene3D" id="1.25.10.10">
    <property type="entry name" value="Leucine-rich Repeat Variant"/>
    <property type="match status" value="1"/>
</dbReference>
<sequence>MNEENQRLLQCSYSAEKNPSELIRYIVTLLEHRITKNDKDRHTGMILNFIQISQNGFLIRDLAYIIQTIGVLSENHHDNDSFKKCLEQLLNICSIPPLLTLSSDIITFVPDMQEFFSFLGCLLVTMKEDTRKSVLTVVSNLLKNHAEQKWYASLEFRRSAAGNSQLPEILGQLLASADDQIYPDLLPLLIILTKNCMNTHKIIKTDALNSLLRRIEPTWRQRFPVTKPERPNAENKINHFEDTFVIICSLLDHLEKHRHDLDGLNNIDRFSLWNLQYAFQFYSQSQVGYLNRNNVAALILRMMNLFPESEFVVSGLAEDIVINVGKLYSFREPRTSFTSINQTATDEDYNYIKLILISIPIIAKLEGGLRILERVRIIYRLLRIISRPGHPAQFPKAHGCVIQIFCWDVLKKLVPFLEEEFIENSGPHILLECMKVNNLTEEGLTILVKCLGAINYMLRLDHKGIIINSILYNDGISILLSLCENFLTYPFFNDPVQQCLKKIFSAITMLCQFSTRENPQVVPLALKYLRRFLSPEPVETVYDNRILICLMDFIWEIIVKSENLSPVFIKEGGVHLMLDIVQVFPFPVQMITLGALVDLCEDAHCIPYLITWMGKQKVKLLPLLMSVFREENEQLQVKMDYRGRIEDPKCPLMGKYQWNQTFNGQKKLHSNPTISDLFLSARPKIYAILNLLNERYQEVVELANEQYQTFNDKLSAKDQMTMLLADNFLALKFGEAWKEVEIEFDIINFDPTQTDKKIMSSLLMRAEKWGEYLKETQSKILQRHYENEMLEEQKLYVKIGESCISEALDAVTELKYIARCIERMFRISEKHKQHNQIERSLRKLPCSEFLHRTYLSEIRATPVFNLTVSVKSNIIDEQKEEAVTPVSPMESVIKFERKSQDKIRNSEEPILYMKLGSIFYSKGH</sequence>
<evidence type="ECO:0000313" key="2">
    <source>
        <dbReference type="EMBL" id="CAH1183533.1"/>
    </source>
</evidence>
<protein>
    <recommendedName>
        <fullName evidence="1">Cilia- and flagella-associated protein 69 ARM repeats domain-containing protein</fullName>
    </recommendedName>
</protein>
<reference evidence="2" key="2">
    <citation type="submission" date="2022-10" db="EMBL/GenBank/DDBJ databases">
        <authorList>
            <consortium name="ENA_rothamsted_submissions"/>
            <consortium name="culmorum"/>
            <person name="King R."/>
        </authorList>
    </citation>
    <scope>NUCLEOTIDE SEQUENCE</scope>
</reference>
<accession>A0A9P0DYN6</accession>
<dbReference type="AlphaFoldDB" id="A0A9P0DYN6"/>
<keyword evidence="3" id="KW-1185">Reference proteome</keyword>
<dbReference type="PANTHER" id="PTHR14716">
    <property type="entry name" value="CILIA- AND FLAGELLA-ASSOCIATED PROTEIN 69"/>
    <property type="match status" value="1"/>
</dbReference>